<dbReference type="Proteomes" id="UP000865968">
    <property type="component" value="Unassembled WGS sequence"/>
</dbReference>
<accession>A0AAN5RZK2</accession>
<reference evidence="1" key="1">
    <citation type="journal article" date="2018" name="Genome Biol.">
        <title>SKESA: strategic k-mer extension for scrupulous assemblies.</title>
        <authorList>
            <person name="Souvorov A."/>
            <person name="Agarwala R."/>
            <person name="Lipman D.J."/>
        </authorList>
    </citation>
    <scope>NUCLEOTIDE SEQUENCE</scope>
    <source>
        <strain evidence="1">Morganella morganii ARLG-3209</strain>
    </source>
</reference>
<evidence type="ECO:0000313" key="1">
    <source>
        <dbReference type="EMBL" id="HAT3808734.1"/>
    </source>
</evidence>
<dbReference type="RefSeq" id="WP_349467095.1">
    <property type="nucleotide sequence ID" value="NZ_JBEEWI010000008.1"/>
</dbReference>
<name>A0AAN5RZK2_MORMO</name>
<comment type="caution">
    <text evidence="1">The sequence shown here is derived from an EMBL/GenBank/DDBJ whole genome shotgun (WGS) entry which is preliminary data.</text>
</comment>
<proteinExistence type="predicted"/>
<sequence length="184" mass="20742">MHRYLRTPARYAHPRWLTLLGFTSEATWYYGANPPLDRCLNRALRARRGTPPLPVMLSPRQQRMVQLAPRLQAFALAAGLLVLDCNDYFLLPDYRRKLLHLLDDGLIRQLFGLCRGSNRALFSPAQLAEVALQLGTAVLSRAGRSDPVLHALLITLAPCERALWVPVPAPAMNFLERTLCTGFR</sequence>
<protein>
    <submittedName>
        <fullName evidence="1">Type III secretion protein</fullName>
    </submittedName>
</protein>
<dbReference type="Pfam" id="PF13327">
    <property type="entry name" value="T3SS_LEE_assoc"/>
    <property type="match status" value="1"/>
</dbReference>
<dbReference type="AlphaFoldDB" id="A0AAN5RZK2"/>
<dbReference type="InterPro" id="IPR025292">
    <property type="entry name" value="T3SS_LEE_assoc"/>
</dbReference>
<reference evidence="1" key="2">
    <citation type="submission" date="2020-10" db="EMBL/GenBank/DDBJ databases">
        <authorList>
            <consortium name="NCBI Pathogen Detection Project"/>
        </authorList>
    </citation>
    <scope>NUCLEOTIDE SEQUENCE</scope>
    <source>
        <strain evidence="1">Morganella morganii ARLG-3209</strain>
    </source>
</reference>
<organism evidence="1 2">
    <name type="scientific">Morganella morganii</name>
    <name type="common">Proteus morganii</name>
    <dbReference type="NCBI Taxonomy" id="582"/>
    <lineage>
        <taxon>Bacteria</taxon>
        <taxon>Pseudomonadati</taxon>
        <taxon>Pseudomonadota</taxon>
        <taxon>Gammaproteobacteria</taxon>
        <taxon>Enterobacterales</taxon>
        <taxon>Morganellaceae</taxon>
        <taxon>Morganella</taxon>
    </lineage>
</organism>
<gene>
    <name evidence="1" type="ORF">I8608_001561</name>
</gene>
<evidence type="ECO:0000313" key="2">
    <source>
        <dbReference type="Proteomes" id="UP000865968"/>
    </source>
</evidence>
<dbReference type="EMBL" id="DACSWI010000003">
    <property type="protein sequence ID" value="HAT3808734.1"/>
    <property type="molecule type" value="Genomic_DNA"/>
</dbReference>